<accession>A0A7Y7IJC6</accession>
<dbReference type="PANTHER" id="PTHR46696:SF4">
    <property type="entry name" value="BIOTIN BIOSYNTHESIS CYTOCHROME P450"/>
    <property type="match status" value="1"/>
</dbReference>
<dbReference type="GO" id="GO:0008395">
    <property type="term" value="F:steroid hydroxylase activity"/>
    <property type="evidence" value="ECO:0007669"/>
    <property type="project" value="TreeGrafter"/>
</dbReference>
<dbReference type="GO" id="GO:0005506">
    <property type="term" value="F:iron ion binding"/>
    <property type="evidence" value="ECO:0007669"/>
    <property type="project" value="InterPro"/>
</dbReference>
<comment type="caution">
    <text evidence="2">The sequence shown here is derived from an EMBL/GenBank/DDBJ whole genome shotgun (WGS) entry which is preliminary data.</text>
</comment>
<dbReference type="GO" id="GO:0006707">
    <property type="term" value="P:cholesterol catabolic process"/>
    <property type="evidence" value="ECO:0007669"/>
    <property type="project" value="TreeGrafter"/>
</dbReference>
<organism evidence="2 3">
    <name type="scientific">Arthrobacter wenxiniae</name>
    <dbReference type="NCBI Taxonomy" id="2713570"/>
    <lineage>
        <taxon>Bacteria</taxon>
        <taxon>Bacillati</taxon>
        <taxon>Actinomycetota</taxon>
        <taxon>Actinomycetes</taxon>
        <taxon>Micrococcales</taxon>
        <taxon>Micrococcaceae</taxon>
        <taxon>Arthrobacter</taxon>
    </lineage>
</organism>
<proteinExistence type="inferred from homology"/>
<reference evidence="2 3" key="1">
    <citation type="submission" date="2020-02" db="EMBL/GenBank/DDBJ databases">
        <title>Genome sequence of strain AETb3-4.</title>
        <authorList>
            <person name="Gao J."/>
            <person name="Zhang X."/>
        </authorList>
    </citation>
    <scope>NUCLEOTIDE SEQUENCE [LARGE SCALE GENOMIC DNA]</scope>
    <source>
        <strain evidence="2 3">AETb3-4</strain>
    </source>
</reference>
<dbReference type="RefSeq" id="WP_176636065.1">
    <property type="nucleotide sequence ID" value="NZ_JAAMFM010000029.1"/>
</dbReference>
<dbReference type="PROSITE" id="PS00086">
    <property type="entry name" value="CYTOCHROME_P450"/>
    <property type="match status" value="1"/>
</dbReference>
<sequence>MTFTVIGDPVQVREVMRRTEDFAPTNALTSVVPLAPATLRILSRVRFALPPVLASATGERHRTVRTVVGRFFTPAKVAAIAPRVRELARQRLAVAAAGLLHGPVDLADAVARHIPPLVMAELTGHPTPELGLLKRWSRDSLELFWGWPDPDRQQVLAHSAAEFYVWLREEAARARGTASLFGVLDAAGLDAAEVCSLGYFLVIAGQETTSQLINTALYRGLDSADAAGAPEADASGAPEVDAFGAPAAVPWAALAAHEKAQAHVRRVLATESSVHTWRRAALRDTMLAGASLPAGAEILLELSGRHPAEAGPTAYSLAFGHGLHRCLGARLAELETVLVVQETAAALPGLRLAGQPPQWLRLLSFQAPLTVTATQGKP</sequence>
<comment type="similarity">
    <text evidence="1">Belongs to the cytochrome P450 family.</text>
</comment>
<dbReference type="GO" id="GO:0020037">
    <property type="term" value="F:heme binding"/>
    <property type="evidence" value="ECO:0007669"/>
    <property type="project" value="InterPro"/>
</dbReference>
<name>A0A7Y7IJC6_9MICC</name>
<evidence type="ECO:0000313" key="2">
    <source>
        <dbReference type="EMBL" id="NVM96343.1"/>
    </source>
</evidence>
<evidence type="ECO:0000313" key="3">
    <source>
        <dbReference type="Proteomes" id="UP000543556"/>
    </source>
</evidence>
<dbReference type="AlphaFoldDB" id="A0A7Y7IJC6"/>
<dbReference type="SUPFAM" id="SSF48264">
    <property type="entry name" value="Cytochrome P450"/>
    <property type="match status" value="1"/>
</dbReference>
<dbReference type="InterPro" id="IPR036396">
    <property type="entry name" value="Cyt_P450_sf"/>
</dbReference>
<dbReference type="Proteomes" id="UP000543556">
    <property type="component" value="Unassembled WGS sequence"/>
</dbReference>
<gene>
    <name evidence="2" type="ORF">G6034_15795</name>
</gene>
<dbReference type="EMBL" id="JAAMFM010000029">
    <property type="protein sequence ID" value="NVM96343.1"/>
    <property type="molecule type" value="Genomic_DNA"/>
</dbReference>
<evidence type="ECO:0000256" key="1">
    <source>
        <dbReference type="ARBA" id="ARBA00010617"/>
    </source>
</evidence>
<dbReference type="PANTHER" id="PTHR46696">
    <property type="entry name" value="P450, PUTATIVE (EUROFUNG)-RELATED"/>
    <property type="match status" value="1"/>
</dbReference>
<protein>
    <submittedName>
        <fullName evidence="2">Cytochrome P450</fullName>
    </submittedName>
</protein>
<dbReference type="InterPro" id="IPR017972">
    <property type="entry name" value="Cyt_P450_CS"/>
</dbReference>
<dbReference type="GO" id="GO:0036199">
    <property type="term" value="F:cholest-4-en-3-one 26-monooxygenase activity"/>
    <property type="evidence" value="ECO:0007669"/>
    <property type="project" value="TreeGrafter"/>
</dbReference>
<keyword evidence="3" id="KW-1185">Reference proteome</keyword>
<dbReference type="Gene3D" id="1.10.630.10">
    <property type="entry name" value="Cytochrome P450"/>
    <property type="match status" value="1"/>
</dbReference>